<dbReference type="PANTHER" id="PTHR35848">
    <property type="entry name" value="OXALATE-BINDING PROTEIN"/>
    <property type="match status" value="1"/>
</dbReference>
<dbReference type="GO" id="GO:0046872">
    <property type="term" value="F:metal ion binding"/>
    <property type="evidence" value="ECO:0007669"/>
    <property type="project" value="UniProtKB-KW"/>
</dbReference>
<evidence type="ECO:0000313" key="3">
    <source>
        <dbReference type="EMBL" id="CAI8035735.1"/>
    </source>
</evidence>
<keyword evidence="1" id="KW-0479">Metal-binding</keyword>
<evidence type="ECO:0000259" key="2">
    <source>
        <dbReference type="Pfam" id="PF07883"/>
    </source>
</evidence>
<dbReference type="Pfam" id="PF07883">
    <property type="entry name" value="Cupin_2"/>
    <property type="match status" value="2"/>
</dbReference>
<dbReference type="PANTHER" id="PTHR35848:SF6">
    <property type="entry name" value="CUPIN TYPE-2 DOMAIN-CONTAINING PROTEIN"/>
    <property type="match status" value="1"/>
</dbReference>
<reference evidence="3" key="1">
    <citation type="submission" date="2023-03" db="EMBL/GenBank/DDBJ databases">
        <authorList>
            <person name="Steffen K."/>
            <person name="Cardenas P."/>
        </authorList>
    </citation>
    <scope>NUCLEOTIDE SEQUENCE</scope>
</reference>
<keyword evidence="4" id="KW-1185">Reference proteome</keyword>
<dbReference type="EMBL" id="CASHTH010002825">
    <property type="protein sequence ID" value="CAI8035735.1"/>
    <property type="molecule type" value="Genomic_DNA"/>
</dbReference>
<gene>
    <name evidence="3" type="ORF">GBAR_LOCUS20037</name>
</gene>
<feature type="domain" description="Cupin type-2" evidence="2">
    <location>
        <begin position="45"/>
        <end position="111"/>
    </location>
</feature>
<proteinExistence type="predicted"/>
<feature type="domain" description="Cupin type-2" evidence="2">
    <location>
        <begin position="184"/>
        <end position="251"/>
    </location>
</feature>
<evidence type="ECO:0000313" key="4">
    <source>
        <dbReference type="Proteomes" id="UP001174909"/>
    </source>
</evidence>
<dbReference type="Gene3D" id="2.60.120.10">
    <property type="entry name" value="Jelly Rolls"/>
    <property type="match status" value="2"/>
</dbReference>
<dbReference type="InterPro" id="IPR013096">
    <property type="entry name" value="Cupin_2"/>
</dbReference>
<dbReference type="Proteomes" id="UP001174909">
    <property type="component" value="Unassembled WGS sequence"/>
</dbReference>
<dbReference type="AlphaFoldDB" id="A0AA35ST77"/>
<dbReference type="InterPro" id="IPR011051">
    <property type="entry name" value="RmlC_Cupin_sf"/>
</dbReference>
<dbReference type="SUPFAM" id="SSF51182">
    <property type="entry name" value="RmlC-like cupins"/>
    <property type="match status" value="1"/>
</dbReference>
<accession>A0AA35ST77</accession>
<sequence length="264" mass="29063">MRIAHVGRDELGVSEGVHGGAGHLLIKSLWGEGDFQTPWFFVHFAILPPGGGIGYHRHDECEEMFTILDNAAQFTHNGRTAEVVGGATVPCRKGESHAIYNHTDKETRFMNFCVANTGGGYDCTDFGEDRVGAPLEAVDRLPVGRLDRNLLTFIPNVHEGKGKVGVRQVWGHQDFRTNWGFVAHCVVPPGASVGYHRHDVIEETYIIMAGSGRMTVDNETEEVHVGDAIPNRLGGSHGIYNHTQEDLEILVMAVCMESRAVRHL</sequence>
<dbReference type="InterPro" id="IPR051610">
    <property type="entry name" value="GPI/OXD"/>
</dbReference>
<dbReference type="InterPro" id="IPR014710">
    <property type="entry name" value="RmlC-like_jellyroll"/>
</dbReference>
<evidence type="ECO:0000256" key="1">
    <source>
        <dbReference type="ARBA" id="ARBA00022723"/>
    </source>
</evidence>
<comment type="caution">
    <text evidence="3">The sequence shown here is derived from an EMBL/GenBank/DDBJ whole genome shotgun (WGS) entry which is preliminary data.</text>
</comment>
<name>A0AA35ST77_GEOBA</name>
<protein>
    <submittedName>
        <fullName evidence="3">Oxalate-binding protein</fullName>
    </submittedName>
</protein>
<organism evidence="3 4">
    <name type="scientific">Geodia barretti</name>
    <name type="common">Barrett's horny sponge</name>
    <dbReference type="NCBI Taxonomy" id="519541"/>
    <lineage>
        <taxon>Eukaryota</taxon>
        <taxon>Metazoa</taxon>
        <taxon>Porifera</taxon>
        <taxon>Demospongiae</taxon>
        <taxon>Heteroscleromorpha</taxon>
        <taxon>Tetractinellida</taxon>
        <taxon>Astrophorina</taxon>
        <taxon>Geodiidae</taxon>
        <taxon>Geodia</taxon>
    </lineage>
</organism>